<evidence type="ECO:0000313" key="2">
    <source>
        <dbReference type="Proteomes" id="UP001428774"/>
    </source>
</evidence>
<organism evidence="1 2">
    <name type="scientific">Ponticoccus litoralis</name>
    <dbReference type="NCBI Taxonomy" id="422297"/>
    <lineage>
        <taxon>Bacteria</taxon>
        <taxon>Pseudomonadati</taxon>
        <taxon>Pseudomonadota</taxon>
        <taxon>Alphaproteobacteria</taxon>
        <taxon>Rhodobacterales</taxon>
        <taxon>Roseobacteraceae</taxon>
        <taxon>Ponticoccus</taxon>
    </lineage>
</organism>
<dbReference type="Proteomes" id="UP001428774">
    <property type="component" value="Unassembled WGS sequence"/>
</dbReference>
<evidence type="ECO:0000313" key="1">
    <source>
        <dbReference type="EMBL" id="MEN9063025.1"/>
    </source>
</evidence>
<dbReference type="AlphaFoldDB" id="A0AAW9SRD8"/>
<protein>
    <submittedName>
        <fullName evidence="1">Uncharacterized protein</fullName>
    </submittedName>
</protein>
<accession>A0AAW9SRD8</accession>
<dbReference type="EMBL" id="JBDNCH010000003">
    <property type="protein sequence ID" value="MEN9063025.1"/>
    <property type="molecule type" value="Genomic_DNA"/>
</dbReference>
<reference evidence="1 2" key="1">
    <citation type="submission" date="2024-05" db="EMBL/GenBank/DDBJ databases">
        <title>Genome sequence of Ponticoccus litoralis KCCM 90028.</title>
        <authorList>
            <person name="Kim J.M."/>
            <person name="Lee J.K."/>
            <person name="Choi B.J."/>
            <person name="Bayburt H."/>
            <person name="Baek J.H."/>
            <person name="Jeon C.O."/>
        </authorList>
    </citation>
    <scope>NUCLEOTIDE SEQUENCE [LARGE SCALE GENOMIC DNA]</scope>
    <source>
        <strain evidence="1 2">KCCM 90028</strain>
    </source>
</reference>
<name>A0AAW9SRD8_9RHOB</name>
<gene>
    <name evidence="1" type="ORF">ABFB10_20640</name>
</gene>
<comment type="caution">
    <text evidence="1">The sequence shown here is derived from an EMBL/GenBank/DDBJ whole genome shotgun (WGS) entry which is preliminary data.</text>
</comment>
<dbReference type="RefSeq" id="WP_347168131.1">
    <property type="nucleotide sequence ID" value="NZ_JBDNCH010000003.1"/>
</dbReference>
<proteinExistence type="predicted"/>
<sequence length="100" mass="11243">MRLPAEKLHHVGTIGFAARIAAPEVFVARAALRSGGPDGFVDCFFDKHLLFRPEEASHVDAIPVHYREPVPAEAAWRELILFLPTHSFRLSIIDLRLFVV</sequence>
<keyword evidence="2" id="KW-1185">Reference proteome</keyword>